<organism evidence="1">
    <name type="scientific">hydrothermal vent metagenome</name>
    <dbReference type="NCBI Taxonomy" id="652676"/>
    <lineage>
        <taxon>unclassified sequences</taxon>
        <taxon>metagenomes</taxon>
        <taxon>ecological metagenomes</taxon>
    </lineage>
</organism>
<reference evidence="1" key="1">
    <citation type="submission" date="2018-06" db="EMBL/GenBank/DDBJ databases">
        <authorList>
            <person name="Zhirakovskaya E."/>
        </authorList>
    </citation>
    <scope>NUCLEOTIDE SEQUENCE</scope>
</reference>
<dbReference type="AlphaFoldDB" id="A0A3B1B5I2"/>
<protein>
    <submittedName>
        <fullName evidence="1">Uncharacterized protein</fullName>
    </submittedName>
</protein>
<name>A0A3B1B5I2_9ZZZZ</name>
<proteinExistence type="predicted"/>
<sequence>MPRSVAHLVAFPPLAQAVGQLRVHPDSRLQIHYPGGDEGMLWLNELQSWLVALGVSSERMELIPGSSRQTVIEIDIVTANGKSIIKTSNKQNNNEPVVNQ</sequence>
<accession>A0A3B1B5I2</accession>
<gene>
    <name evidence="1" type="ORF">MNBD_GAMMA25-2074</name>
</gene>
<evidence type="ECO:0000313" key="1">
    <source>
        <dbReference type="EMBL" id="VAX09451.1"/>
    </source>
</evidence>
<dbReference type="EMBL" id="UOFY01000037">
    <property type="protein sequence ID" value="VAX09451.1"/>
    <property type="molecule type" value="Genomic_DNA"/>
</dbReference>